<organism evidence="1 2">
    <name type="scientific">Negadavirga shengliensis</name>
    <dbReference type="NCBI Taxonomy" id="1389218"/>
    <lineage>
        <taxon>Bacteria</taxon>
        <taxon>Pseudomonadati</taxon>
        <taxon>Bacteroidota</taxon>
        <taxon>Cytophagia</taxon>
        <taxon>Cytophagales</taxon>
        <taxon>Cyclobacteriaceae</taxon>
        <taxon>Negadavirga</taxon>
    </lineage>
</organism>
<reference evidence="2" key="1">
    <citation type="journal article" date="2019" name="Int. J. Syst. Evol. Microbiol.">
        <title>The Global Catalogue of Microorganisms (GCM) 10K type strain sequencing project: providing services to taxonomists for standard genome sequencing and annotation.</title>
        <authorList>
            <consortium name="The Broad Institute Genomics Platform"/>
            <consortium name="The Broad Institute Genome Sequencing Center for Infectious Disease"/>
            <person name="Wu L."/>
            <person name="Ma J."/>
        </authorList>
    </citation>
    <scope>NUCLEOTIDE SEQUENCE [LARGE SCALE GENOMIC DNA]</scope>
    <source>
        <strain evidence="2">CGMCC 4.7466</strain>
    </source>
</reference>
<keyword evidence="2" id="KW-1185">Reference proteome</keyword>
<name>A0ABV9T496_9BACT</name>
<evidence type="ECO:0000313" key="1">
    <source>
        <dbReference type="EMBL" id="MFC4873311.1"/>
    </source>
</evidence>
<dbReference type="RefSeq" id="WP_377066039.1">
    <property type="nucleotide sequence ID" value="NZ_JBHSJJ010000010.1"/>
</dbReference>
<protein>
    <submittedName>
        <fullName evidence="1">Uncharacterized protein</fullName>
    </submittedName>
</protein>
<gene>
    <name evidence="1" type="ORF">ACFPFU_16540</name>
</gene>
<accession>A0ABV9T496</accession>
<evidence type="ECO:0000313" key="2">
    <source>
        <dbReference type="Proteomes" id="UP001595818"/>
    </source>
</evidence>
<sequence>MHLKSDDITRLEIDYITGLVPAPFSHTFKLRLSFDKNFINTQFNIHYTEREGMPEEDITSEGFTLSDDYSYKGEIPNIWIAPFKKLYSESKWSNQKSLGENGGLKLFAKDIHGKITRDIPLNQEDWYLLCQDFIQAIYEISEKESPLSIRFKRIEEEKTTTIGLLFRFSVRKITLTVNEKEGILEWEKGRALASLIYLPDYDYGIASTSEPTKPGTYIDCGDGYWHEFGYGIFNLDEAFDAKAKILEEFEKLNQLLFL</sequence>
<comment type="caution">
    <text evidence="1">The sequence shown here is derived from an EMBL/GenBank/DDBJ whole genome shotgun (WGS) entry which is preliminary data.</text>
</comment>
<dbReference type="EMBL" id="JBHSJJ010000010">
    <property type="protein sequence ID" value="MFC4873311.1"/>
    <property type="molecule type" value="Genomic_DNA"/>
</dbReference>
<proteinExistence type="predicted"/>
<dbReference type="Proteomes" id="UP001595818">
    <property type="component" value="Unassembled WGS sequence"/>
</dbReference>